<feature type="transmembrane region" description="Helical" evidence="1">
    <location>
        <begin position="185"/>
        <end position="206"/>
    </location>
</feature>
<accession>A0A0L0K7S5</accession>
<dbReference type="RefSeq" id="WP_050371605.1">
    <property type="nucleotide sequence ID" value="NZ_KQ257821.1"/>
</dbReference>
<feature type="transmembrane region" description="Helical" evidence="1">
    <location>
        <begin position="72"/>
        <end position="96"/>
    </location>
</feature>
<feature type="transmembrane region" description="Helical" evidence="1">
    <location>
        <begin position="304"/>
        <end position="322"/>
    </location>
</feature>
<gene>
    <name evidence="2" type="ORF">IQ63_18255</name>
</gene>
<dbReference type="AlphaFoldDB" id="A0A0L0K7S5"/>
<name>A0A0L0K7S5_9ACTN</name>
<evidence type="ECO:0000256" key="1">
    <source>
        <dbReference type="SAM" id="Phobius"/>
    </source>
</evidence>
<keyword evidence="1" id="KW-1133">Transmembrane helix</keyword>
<organism evidence="2 3">
    <name type="scientific">Streptomyces acidiscabies</name>
    <dbReference type="NCBI Taxonomy" id="42234"/>
    <lineage>
        <taxon>Bacteria</taxon>
        <taxon>Bacillati</taxon>
        <taxon>Actinomycetota</taxon>
        <taxon>Actinomycetes</taxon>
        <taxon>Kitasatosporales</taxon>
        <taxon>Streptomycetaceae</taxon>
        <taxon>Streptomyces</taxon>
    </lineage>
</organism>
<reference evidence="3" key="1">
    <citation type="submission" date="2014-07" db="EMBL/GenBank/DDBJ databases">
        <title>Genome sequencing of plant-pathogenic Streptomyces species.</title>
        <authorList>
            <person name="Harrison J."/>
            <person name="Sapp M."/>
            <person name="Thwaites R."/>
            <person name="Studholme D.J."/>
        </authorList>
    </citation>
    <scope>NUCLEOTIDE SEQUENCE [LARGE SCALE GENOMIC DNA]</scope>
    <source>
        <strain evidence="3">NCPPB 4445</strain>
    </source>
</reference>
<feature type="transmembrane region" description="Helical" evidence="1">
    <location>
        <begin position="156"/>
        <end position="173"/>
    </location>
</feature>
<dbReference type="EMBL" id="JPPY01000120">
    <property type="protein sequence ID" value="KND33853.1"/>
    <property type="molecule type" value="Genomic_DNA"/>
</dbReference>
<feature type="transmembrane region" description="Helical" evidence="1">
    <location>
        <begin position="129"/>
        <end position="149"/>
    </location>
</feature>
<feature type="transmembrane region" description="Helical" evidence="1">
    <location>
        <begin position="213"/>
        <end position="233"/>
    </location>
</feature>
<feature type="transmembrane region" description="Helical" evidence="1">
    <location>
        <begin position="269"/>
        <end position="292"/>
    </location>
</feature>
<protein>
    <submittedName>
        <fullName evidence="2">Uncharacterized protein</fullName>
    </submittedName>
</protein>
<keyword evidence="1" id="KW-0472">Membrane</keyword>
<keyword evidence="1" id="KW-0812">Transmembrane</keyword>
<evidence type="ECO:0000313" key="2">
    <source>
        <dbReference type="EMBL" id="KND33853.1"/>
    </source>
</evidence>
<dbReference type="PATRIC" id="fig|42234.21.peg.3763"/>
<dbReference type="Proteomes" id="UP000037151">
    <property type="component" value="Unassembled WGS sequence"/>
</dbReference>
<evidence type="ECO:0000313" key="3">
    <source>
        <dbReference type="Proteomes" id="UP000037151"/>
    </source>
</evidence>
<comment type="caution">
    <text evidence="2">The sequence shown here is derived from an EMBL/GenBank/DDBJ whole genome shotgun (WGS) entry which is preliminary data.</text>
</comment>
<sequence>MTTLLESRYRTVLRLLPAYYRREREEEMVETYLWDVDQETQDQTRPTFGEVASIAALAVRTRLGTAAAPRRYALFGASVRRFALFALLLQAASALVDRVLELTWGSTHGSAQWDLFLTRFNGRGPGNSVPVAALEWALPLLWTVAYFALLRDRRRLAGIAAAVAALPELWVFVAPFVTDAYPPDLPYATAGGLLAWLTVLAVYAAYHHDAPPAALPAGTPGLAYLAACVTMGASQTVLPLATDSVWAPSTAVLLAGLAWLAWRPRTPDTAFALAALGALLLALRVTTLYHWYDVLPAVARFGSVGQAAGLLLLTAALTVVAARSVRERAGCP</sequence>
<feature type="transmembrane region" description="Helical" evidence="1">
    <location>
        <begin position="245"/>
        <end position="262"/>
    </location>
</feature>
<dbReference type="OrthoDB" id="5198790at2"/>
<proteinExistence type="predicted"/>